<accession>A0AAN6PY27</accession>
<name>A0AAN6PY27_9PEZI</name>
<reference evidence="1" key="2">
    <citation type="submission" date="2023-05" db="EMBL/GenBank/DDBJ databases">
        <authorList>
            <consortium name="Lawrence Berkeley National Laboratory"/>
            <person name="Steindorff A."/>
            <person name="Hensen N."/>
            <person name="Bonometti L."/>
            <person name="Westerberg I."/>
            <person name="Brannstrom I.O."/>
            <person name="Guillou S."/>
            <person name="Cros-Aarteil S."/>
            <person name="Calhoun S."/>
            <person name="Haridas S."/>
            <person name="Kuo A."/>
            <person name="Mondo S."/>
            <person name="Pangilinan J."/>
            <person name="Riley R."/>
            <person name="Labutti K."/>
            <person name="Andreopoulos B."/>
            <person name="Lipzen A."/>
            <person name="Chen C."/>
            <person name="Yanf M."/>
            <person name="Daum C."/>
            <person name="Ng V."/>
            <person name="Clum A."/>
            <person name="Ohm R."/>
            <person name="Martin F."/>
            <person name="Silar P."/>
            <person name="Natvig D."/>
            <person name="Lalanne C."/>
            <person name="Gautier V."/>
            <person name="Ament-Velasquez S.L."/>
            <person name="Kruys A."/>
            <person name="Hutchinson M.I."/>
            <person name="Powell A.J."/>
            <person name="Barry K."/>
            <person name="Miller A.N."/>
            <person name="Grigoriev I.V."/>
            <person name="Debuchy R."/>
            <person name="Gladieux P."/>
            <person name="Thoren M.H."/>
            <person name="Johannesson H."/>
        </authorList>
    </citation>
    <scope>NUCLEOTIDE SEQUENCE</scope>
    <source>
        <strain evidence="1">CBS 757.83</strain>
    </source>
</reference>
<organism evidence="1 2">
    <name type="scientific">Parathielavia hyrcaniae</name>
    <dbReference type="NCBI Taxonomy" id="113614"/>
    <lineage>
        <taxon>Eukaryota</taxon>
        <taxon>Fungi</taxon>
        <taxon>Dikarya</taxon>
        <taxon>Ascomycota</taxon>
        <taxon>Pezizomycotina</taxon>
        <taxon>Sordariomycetes</taxon>
        <taxon>Sordariomycetidae</taxon>
        <taxon>Sordariales</taxon>
        <taxon>Chaetomiaceae</taxon>
        <taxon>Parathielavia</taxon>
    </lineage>
</organism>
<dbReference type="AlphaFoldDB" id="A0AAN6PY27"/>
<keyword evidence="2" id="KW-1185">Reference proteome</keyword>
<dbReference type="Proteomes" id="UP001305647">
    <property type="component" value="Unassembled WGS sequence"/>
</dbReference>
<gene>
    <name evidence="1" type="ORF">N658DRAFT_497794</name>
</gene>
<reference evidence="1" key="1">
    <citation type="journal article" date="2023" name="Mol. Phylogenet. Evol.">
        <title>Genome-scale phylogeny and comparative genomics of the fungal order Sordariales.</title>
        <authorList>
            <person name="Hensen N."/>
            <person name="Bonometti L."/>
            <person name="Westerberg I."/>
            <person name="Brannstrom I.O."/>
            <person name="Guillou S."/>
            <person name="Cros-Aarteil S."/>
            <person name="Calhoun S."/>
            <person name="Haridas S."/>
            <person name="Kuo A."/>
            <person name="Mondo S."/>
            <person name="Pangilinan J."/>
            <person name="Riley R."/>
            <person name="LaButti K."/>
            <person name="Andreopoulos B."/>
            <person name="Lipzen A."/>
            <person name="Chen C."/>
            <person name="Yan M."/>
            <person name="Daum C."/>
            <person name="Ng V."/>
            <person name="Clum A."/>
            <person name="Steindorff A."/>
            <person name="Ohm R.A."/>
            <person name="Martin F."/>
            <person name="Silar P."/>
            <person name="Natvig D.O."/>
            <person name="Lalanne C."/>
            <person name="Gautier V."/>
            <person name="Ament-Velasquez S.L."/>
            <person name="Kruys A."/>
            <person name="Hutchinson M.I."/>
            <person name="Powell A.J."/>
            <person name="Barry K."/>
            <person name="Miller A.N."/>
            <person name="Grigoriev I.V."/>
            <person name="Debuchy R."/>
            <person name="Gladieux P."/>
            <person name="Hiltunen Thoren M."/>
            <person name="Johannesson H."/>
        </authorList>
    </citation>
    <scope>NUCLEOTIDE SEQUENCE</scope>
    <source>
        <strain evidence="1">CBS 757.83</strain>
    </source>
</reference>
<protein>
    <submittedName>
        <fullName evidence="1">Uncharacterized protein</fullName>
    </submittedName>
</protein>
<proteinExistence type="predicted"/>
<sequence length="176" mass="19501">MVPEPSTVDYQRKAWAASLVIRCDDVARLMREGFFWSPDNVVPEEGHIFGAKDARWLVMGYTIGRAWILTDKSQPAGKPPRWVGKLELYANPLDILPTFRLQNLSVRNVCDAVARNGRGQGVTTTPALGLLFATTASPTTNLCLAGGRGQRRRTQHHGLWDCWGGKKSLRGPRSTT</sequence>
<dbReference type="EMBL" id="MU863644">
    <property type="protein sequence ID" value="KAK4100080.1"/>
    <property type="molecule type" value="Genomic_DNA"/>
</dbReference>
<evidence type="ECO:0000313" key="1">
    <source>
        <dbReference type="EMBL" id="KAK4100080.1"/>
    </source>
</evidence>
<evidence type="ECO:0000313" key="2">
    <source>
        <dbReference type="Proteomes" id="UP001305647"/>
    </source>
</evidence>
<comment type="caution">
    <text evidence="1">The sequence shown here is derived from an EMBL/GenBank/DDBJ whole genome shotgun (WGS) entry which is preliminary data.</text>
</comment>